<dbReference type="Ensembl" id="ENSCINT00000033300.1">
    <property type="protein sequence ID" value="ENSCINP00000030092.1"/>
    <property type="gene ID" value="ENSCING00000021635.1"/>
</dbReference>
<reference evidence="1" key="3">
    <citation type="submission" date="2025-08" db="UniProtKB">
        <authorList>
            <consortium name="Ensembl"/>
        </authorList>
    </citation>
    <scope>IDENTIFICATION</scope>
</reference>
<dbReference type="InParanoid" id="H2XKB0"/>
<evidence type="ECO:0000313" key="2">
    <source>
        <dbReference type="Proteomes" id="UP000008144"/>
    </source>
</evidence>
<accession>H2XKB0</accession>
<dbReference type="EMBL" id="EAAA01002028">
    <property type="status" value="NOT_ANNOTATED_CDS"/>
    <property type="molecule type" value="Genomic_DNA"/>
</dbReference>
<reference evidence="1" key="2">
    <citation type="journal article" date="2008" name="Genome Biol.">
        <title>Improved genome assembly and evidence-based global gene model set for the chordate Ciona intestinalis: new insight into intron and operon populations.</title>
        <authorList>
            <person name="Satou Y."/>
            <person name="Mineta K."/>
            <person name="Ogasawara M."/>
            <person name="Sasakura Y."/>
            <person name="Shoguchi E."/>
            <person name="Ueno K."/>
            <person name="Yamada L."/>
            <person name="Matsumoto J."/>
            <person name="Wasserscheid J."/>
            <person name="Dewar K."/>
            <person name="Wiley G.B."/>
            <person name="Macmil S.L."/>
            <person name="Roe B.A."/>
            <person name="Zeller R.W."/>
            <person name="Hastings K.E."/>
            <person name="Lemaire P."/>
            <person name="Lindquist E."/>
            <person name="Endo T."/>
            <person name="Hotta K."/>
            <person name="Inaba K."/>
        </authorList>
    </citation>
    <scope>NUCLEOTIDE SEQUENCE [LARGE SCALE GENOMIC DNA]</scope>
    <source>
        <strain evidence="1">wild type</strain>
    </source>
</reference>
<dbReference type="HOGENOM" id="CLU_2157465_0_0_1"/>
<evidence type="ECO:0000313" key="1">
    <source>
        <dbReference type="Ensembl" id="ENSCINP00000030092.1"/>
    </source>
</evidence>
<reference evidence="1" key="4">
    <citation type="submission" date="2025-09" db="UniProtKB">
        <authorList>
            <consortium name="Ensembl"/>
        </authorList>
    </citation>
    <scope>IDENTIFICATION</scope>
</reference>
<keyword evidence="2" id="KW-1185">Reference proteome</keyword>
<name>H2XKB0_CIOIN</name>
<protein>
    <submittedName>
        <fullName evidence="1">Uncharacterized protein</fullName>
    </submittedName>
</protein>
<sequence>MRMVKIIMGLISGRKFHAKLFTRSVKMFFGASKMIPAFVQDFNVISNLFITHGGRLNWLKILVIDPGNLSAPGTAHGRDIDCVAMTFRTSWICCCRPHKPKVTTQTHPVPS</sequence>
<organism evidence="1 2">
    <name type="scientific">Ciona intestinalis</name>
    <name type="common">Transparent sea squirt</name>
    <name type="synonym">Ascidia intestinalis</name>
    <dbReference type="NCBI Taxonomy" id="7719"/>
    <lineage>
        <taxon>Eukaryota</taxon>
        <taxon>Metazoa</taxon>
        <taxon>Chordata</taxon>
        <taxon>Tunicata</taxon>
        <taxon>Ascidiacea</taxon>
        <taxon>Phlebobranchia</taxon>
        <taxon>Cionidae</taxon>
        <taxon>Ciona</taxon>
    </lineage>
</organism>
<reference evidence="2" key="1">
    <citation type="journal article" date="2002" name="Science">
        <title>The draft genome of Ciona intestinalis: insights into chordate and vertebrate origins.</title>
        <authorList>
            <person name="Dehal P."/>
            <person name="Satou Y."/>
            <person name="Campbell R.K."/>
            <person name="Chapman J."/>
            <person name="Degnan B."/>
            <person name="De Tomaso A."/>
            <person name="Davidson B."/>
            <person name="Di Gregorio A."/>
            <person name="Gelpke M."/>
            <person name="Goodstein D.M."/>
            <person name="Harafuji N."/>
            <person name="Hastings K.E."/>
            <person name="Ho I."/>
            <person name="Hotta K."/>
            <person name="Huang W."/>
            <person name="Kawashima T."/>
            <person name="Lemaire P."/>
            <person name="Martinez D."/>
            <person name="Meinertzhagen I.A."/>
            <person name="Necula S."/>
            <person name="Nonaka M."/>
            <person name="Putnam N."/>
            <person name="Rash S."/>
            <person name="Saiga H."/>
            <person name="Satake M."/>
            <person name="Terry A."/>
            <person name="Yamada L."/>
            <person name="Wang H.G."/>
            <person name="Awazu S."/>
            <person name="Azumi K."/>
            <person name="Boore J."/>
            <person name="Branno M."/>
            <person name="Chin-Bow S."/>
            <person name="DeSantis R."/>
            <person name="Doyle S."/>
            <person name="Francino P."/>
            <person name="Keys D.N."/>
            <person name="Haga S."/>
            <person name="Hayashi H."/>
            <person name="Hino K."/>
            <person name="Imai K.S."/>
            <person name="Inaba K."/>
            <person name="Kano S."/>
            <person name="Kobayashi K."/>
            <person name="Kobayashi M."/>
            <person name="Lee B.I."/>
            <person name="Makabe K.W."/>
            <person name="Manohar C."/>
            <person name="Matassi G."/>
            <person name="Medina M."/>
            <person name="Mochizuki Y."/>
            <person name="Mount S."/>
            <person name="Morishita T."/>
            <person name="Miura S."/>
            <person name="Nakayama A."/>
            <person name="Nishizaka S."/>
            <person name="Nomoto H."/>
            <person name="Ohta F."/>
            <person name="Oishi K."/>
            <person name="Rigoutsos I."/>
            <person name="Sano M."/>
            <person name="Sasaki A."/>
            <person name="Sasakura Y."/>
            <person name="Shoguchi E."/>
            <person name="Shin-i T."/>
            <person name="Spagnuolo A."/>
            <person name="Stainier D."/>
            <person name="Suzuki M.M."/>
            <person name="Tassy O."/>
            <person name="Takatori N."/>
            <person name="Tokuoka M."/>
            <person name="Yagi K."/>
            <person name="Yoshizaki F."/>
            <person name="Wada S."/>
            <person name="Zhang C."/>
            <person name="Hyatt P.D."/>
            <person name="Larimer F."/>
            <person name="Detter C."/>
            <person name="Doggett N."/>
            <person name="Glavina T."/>
            <person name="Hawkins T."/>
            <person name="Richardson P."/>
            <person name="Lucas S."/>
            <person name="Kohara Y."/>
            <person name="Levine M."/>
            <person name="Satoh N."/>
            <person name="Rokhsar D.S."/>
        </authorList>
    </citation>
    <scope>NUCLEOTIDE SEQUENCE [LARGE SCALE GENOMIC DNA]</scope>
</reference>
<proteinExistence type="predicted"/>
<dbReference type="Proteomes" id="UP000008144">
    <property type="component" value="Chromosome 4"/>
</dbReference>
<dbReference type="AlphaFoldDB" id="H2XKB0"/>